<organism evidence="1 2">
    <name type="scientific">Aeromonas dhakensis</name>
    <dbReference type="NCBI Taxonomy" id="196024"/>
    <lineage>
        <taxon>Bacteria</taxon>
        <taxon>Pseudomonadati</taxon>
        <taxon>Pseudomonadota</taxon>
        <taxon>Gammaproteobacteria</taxon>
        <taxon>Aeromonadales</taxon>
        <taxon>Aeromonadaceae</taxon>
        <taxon>Aeromonas</taxon>
    </lineage>
</organism>
<gene>
    <name evidence="1" type="ORF">HMPREF1171_01012</name>
</gene>
<evidence type="ECO:0000313" key="1">
    <source>
        <dbReference type="EMBL" id="EKB28912.1"/>
    </source>
</evidence>
<keyword evidence="2" id="KW-1185">Reference proteome</keyword>
<dbReference type="Proteomes" id="UP000005149">
    <property type="component" value="Unassembled WGS sequence"/>
</dbReference>
<sequence length="269" mass="30129">MNKTPLLLMLDQIRSELEPLASHYLVDQENIVRNRHLTLLAANMLELGGPSEVQIRLFEMLLVSMKAEFPASLYLQQATSLDSIELKETISFMKTDEGMSNAYLFDLIVLMRINGTLSEQDVQRLSQQFSILSVNELRSRRIVFWALKMMMGETTLDESGMADDIIPSVIVGYDYRIGLVGKFPNVVGCVINSGVISVSHTGSAATVYNQVSFPACLITRVYDGYGDYEIWCVNEGMKSPAIRVIPYLKGLNAWWPMFDSIDVGVKPAI</sequence>
<dbReference type="HOGENOM" id="CLU_1033030_0_0_6"/>
<dbReference type="RefSeq" id="WP_005300157.1">
    <property type="nucleotide sequence ID" value="NZ_JDWD01000059.1"/>
</dbReference>
<dbReference type="AlphaFoldDB" id="K1JM15"/>
<comment type="caution">
    <text evidence="1">The sequence shown here is derived from an EMBL/GenBank/DDBJ whole genome shotgun (WGS) entry which is preliminary data.</text>
</comment>
<accession>K1JM15</accession>
<dbReference type="EMBL" id="AGWR01000010">
    <property type="protein sequence ID" value="EKB28912.1"/>
    <property type="molecule type" value="Genomic_DNA"/>
</dbReference>
<evidence type="ECO:0000313" key="2">
    <source>
        <dbReference type="Proteomes" id="UP000005149"/>
    </source>
</evidence>
<protein>
    <submittedName>
        <fullName evidence="1">Uncharacterized protein</fullName>
    </submittedName>
</protein>
<proteinExistence type="predicted"/>
<name>K1JM15_9GAMM</name>
<reference evidence="1 2" key="1">
    <citation type="submission" date="2012-06" db="EMBL/GenBank/DDBJ databases">
        <title>The Genome Sequence of Aeromonas hydrophila SSU.</title>
        <authorList>
            <consortium name="The Broad Institute Genome Sequencing Platform"/>
            <person name="Earl A."/>
            <person name="Ward D."/>
            <person name="Feldgarden M."/>
            <person name="Gevers D."/>
            <person name="Chopra A."/>
            <person name="Walker B."/>
            <person name="Young S.K."/>
            <person name="Zeng Q."/>
            <person name="Gargeya S."/>
            <person name="Fitzgerald M."/>
            <person name="Haas B."/>
            <person name="Abouelleil A."/>
            <person name="Alvarado L."/>
            <person name="Arachchi H.M."/>
            <person name="Berlin A.M."/>
            <person name="Chapman S.B."/>
            <person name="Goldberg J."/>
            <person name="Griggs A."/>
            <person name="Gujja S."/>
            <person name="Hansen M."/>
            <person name="Howarth C."/>
            <person name="Imamovic A."/>
            <person name="Larimer J."/>
            <person name="McCowan C."/>
            <person name="Montmayeur A."/>
            <person name="Murphy C."/>
            <person name="Neiman D."/>
            <person name="Pearson M."/>
            <person name="Priest M."/>
            <person name="Roberts A."/>
            <person name="Saif S."/>
            <person name="Shea T."/>
            <person name="Sisk P."/>
            <person name="Sykes S."/>
            <person name="Wortman J."/>
            <person name="Nusbaum C."/>
            <person name="Birren B."/>
        </authorList>
    </citation>
    <scope>NUCLEOTIDE SEQUENCE [LARGE SCALE GENOMIC DNA]</scope>
    <source>
        <strain evidence="1 2">SSU</strain>
    </source>
</reference>